<evidence type="ECO:0000259" key="3">
    <source>
        <dbReference type="Pfam" id="PF14529"/>
    </source>
</evidence>
<dbReference type="GO" id="GO:0003824">
    <property type="term" value="F:catalytic activity"/>
    <property type="evidence" value="ECO:0007669"/>
    <property type="project" value="InterPro"/>
</dbReference>
<organism evidence="4 5">
    <name type="scientific">Leptidea sinapis</name>
    <dbReference type="NCBI Taxonomy" id="189913"/>
    <lineage>
        <taxon>Eukaryota</taxon>
        <taxon>Metazoa</taxon>
        <taxon>Ecdysozoa</taxon>
        <taxon>Arthropoda</taxon>
        <taxon>Hexapoda</taxon>
        <taxon>Insecta</taxon>
        <taxon>Pterygota</taxon>
        <taxon>Neoptera</taxon>
        <taxon>Endopterygota</taxon>
        <taxon>Lepidoptera</taxon>
        <taxon>Glossata</taxon>
        <taxon>Ditrysia</taxon>
        <taxon>Papilionoidea</taxon>
        <taxon>Pieridae</taxon>
        <taxon>Dismorphiinae</taxon>
        <taxon>Leptidea</taxon>
    </lineage>
</organism>
<evidence type="ECO:0000313" key="4">
    <source>
        <dbReference type="EMBL" id="VVD03859.1"/>
    </source>
</evidence>
<evidence type="ECO:0000256" key="2">
    <source>
        <dbReference type="SAM" id="MobiDB-lite"/>
    </source>
</evidence>
<dbReference type="EMBL" id="FZQP02006808">
    <property type="protein sequence ID" value="VVD03859.1"/>
    <property type="molecule type" value="Genomic_DNA"/>
</dbReference>
<reference evidence="4 5" key="1">
    <citation type="submission" date="2017-07" db="EMBL/GenBank/DDBJ databases">
        <authorList>
            <person name="Talla V."/>
            <person name="Backstrom N."/>
        </authorList>
    </citation>
    <scope>NUCLEOTIDE SEQUENCE [LARGE SCALE GENOMIC DNA]</scope>
</reference>
<sequence length="627" mass="67938">MEAIVEVLTFRTPDKESRQLREEARRLAYDNDRLRARFTDLERDLKAVRREFSEQRVSLTEIGVQEVRTRKTALGGRVLEIGGPERNQQADRLAEELRGALEGIATVNRPVKSADVRISGLEDSVTVEDVVAAIAAKGECPSEQVRTGLLVMGSLIITCPVTTARAITQGRLCIGWSVARVILLEGRPLRCFRCYGTGHCALACTAKNRSGLCCRCGKKGHKILDIALKSGNLKGGYVRDLKIAAKDMTEMVEVLMERTAEKESRQLRDEARRLSNDNNRLRARGAIIKKVVEGLKGDLAKTIGEMKDAKLAGIEDRLLPAPVVWPPLEAATRQVERSTREEAPQGPPVPAANPQADSWTKVAARGKKKRTQPAPTTVNTTLTAPANPASQAQAGIRQIRATESAKPVEPVKSVKPTKGDGLAGSPKAKVSLRPPSTAAVVITLSKDAVAGGATYAWALTAAKQLGGHRGEGAWLCRSRLGPSDSGGVYFPPNRPLREFEGFLGCLGPAIRRARSLLILVMGDFNCRSRSWGDTMTGVRSAPLVAWAAELGLVVLNTGGVATCVRPQGASIVDITLASREASCRVTGWRVVEDVETLSPLDFKRAMMSLSDSSMPRWKRAPRRTAVF</sequence>
<dbReference type="InterPro" id="IPR005135">
    <property type="entry name" value="Endo/exonuclease/phosphatase"/>
</dbReference>
<dbReference type="Gene3D" id="3.60.10.10">
    <property type="entry name" value="Endonuclease/exonuclease/phosphatase"/>
    <property type="match status" value="1"/>
</dbReference>
<dbReference type="InterPro" id="IPR036875">
    <property type="entry name" value="Znf_CCHC_sf"/>
</dbReference>
<protein>
    <recommendedName>
        <fullName evidence="3">Endonuclease/exonuclease/phosphatase domain-containing protein</fullName>
    </recommendedName>
</protein>
<dbReference type="InterPro" id="IPR036691">
    <property type="entry name" value="Endo/exonu/phosph_ase_sf"/>
</dbReference>
<evidence type="ECO:0000313" key="5">
    <source>
        <dbReference type="Proteomes" id="UP000324832"/>
    </source>
</evidence>
<feature type="region of interest" description="Disordered" evidence="2">
    <location>
        <begin position="334"/>
        <end position="430"/>
    </location>
</feature>
<name>A0A5E4R1M3_9NEOP</name>
<dbReference type="Pfam" id="PF14529">
    <property type="entry name" value="Exo_endo_phos_2"/>
    <property type="match status" value="1"/>
</dbReference>
<gene>
    <name evidence="4" type="ORF">LSINAPIS_LOCUS13754</name>
</gene>
<feature type="coiled-coil region" evidence="1">
    <location>
        <begin position="17"/>
        <end position="51"/>
    </location>
</feature>
<accession>A0A5E4R1M3</accession>
<feature type="coiled-coil region" evidence="1">
    <location>
        <begin position="257"/>
        <end position="284"/>
    </location>
</feature>
<feature type="compositionally biased region" description="Polar residues" evidence="2">
    <location>
        <begin position="373"/>
        <end position="393"/>
    </location>
</feature>
<dbReference type="GO" id="GO:0008270">
    <property type="term" value="F:zinc ion binding"/>
    <property type="evidence" value="ECO:0007669"/>
    <property type="project" value="InterPro"/>
</dbReference>
<dbReference type="AlphaFoldDB" id="A0A5E4R1M3"/>
<proteinExistence type="predicted"/>
<keyword evidence="5" id="KW-1185">Reference proteome</keyword>
<dbReference type="SUPFAM" id="SSF57756">
    <property type="entry name" value="Retrovirus zinc finger-like domains"/>
    <property type="match status" value="1"/>
</dbReference>
<dbReference type="Gene3D" id="4.10.60.10">
    <property type="entry name" value="Zinc finger, CCHC-type"/>
    <property type="match status" value="1"/>
</dbReference>
<feature type="compositionally biased region" description="Basic and acidic residues" evidence="2">
    <location>
        <begin position="334"/>
        <end position="343"/>
    </location>
</feature>
<dbReference type="GO" id="GO:0003676">
    <property type="term" value="F:nucleic acid binding"/>
    <property type="evidence" value="ECO:0007669"/>
    <property type="project" value="InterPro"/>
</dbReference>
<evidence type="ECO:0000256" key="1">
    <source>
        <dbReference type="SAM" id="Coils"/>
    </source>
</evidence>
<dbReference type="Proteomes" id="UP000324832">
    <property type="component" value="Unassembled WGS sequence"/>
</dbReference>
<keyword evidence="1" id="KW-0175">Coiled coil</keyword>
<feature type="domain" description="Endonuclease/exonuclease/phosphatase" evidence="3">
    <location>
        <begin position="488"/>
        <end position="587"/>
    </location>
</feature>
<dbReference type="SUPFAM" id="SSF56219">
    <property type="entry name" value="DNase I-like"/>
    <property type="match status" value="1"/>
</dbReference>